<sequence length="503" mass="53218">MILTSSFLYTAEQVKQGERLAAKLAGIEMYVLMQRAGGAVFRAVQQTYPNCENVIVLCGGGNNGGDGFIVAKLAKQYGLSVALYLSCDESKLRGDAKRAKDQWLECGGEISSIGQLNLTTQSSNSIIIDALLGTGLKGEVRASVKNVVGLVNQSTFPKVSIDIPSGLCSDTGAILGNAIRANLTVTFIGIKQGLVTGKARDVVGTLIYDGLQVEREFYSVQEPTARLLDANDLELPIRAQTAHKGNHGRLLCLGGNQGYAGAIRLCASAAARNGAGLITTLCHASSVLPLQVAYPEVMTREWQAGSDILEGKLLEADVIALGPGLGTNQWADLMYQNVVKSSKPKVLDADALTMLAQEPFVDPNRVITPHPGEAARLLDCTVSDIENDRFNAVKRIQAKYGGVVVLKGAGTLIYDGREVSVCDAGNPGMASGGMGDVLTGMIAAFLAQGLPPVDASKLGVLLHSVAADSLADQYGQIGLLASDIVEESRRVLSQWCKERLDKK</sequence>
<dbReference type="InterPro" id="IPR029056">
    <property type="entry name" value="Ribokinase-like"/>
</dbReference>
<keyword evidence="6 17" id="KW-0547">Nucleotide-binding</keyword>
<dbReference type="Pfam" id="PF01256">
    <property type="entry name" value="Carb_kinase"/>
    <property type="match status" value="1"/>
</dbReference>
<dbReference type="Pfam" id="PF03853">
    <property type="entry name" value="YjeF_N"/>
    <property type="match status" value="1"/>
</dbReference>
<dbReference type="GO" id="GO:0110051">
    <property type="term" value="P:metabolite repair"/>
    <property type="evidence" value="ECO:0007669"/>
    <property type="project" value="TreeGrafter"/>
</dbReference>
<feature type="binding site" evidence="17">
    <location>
        <position position="435"/>
    </location>
    <ligand>
        <name>AMP</name>
        <dbReference type="ChEBI" id="CHEBI:456215"/>
    </ligand>
</feature>
<keyword evidence="10 17" id="KW-0520">NAD</keyword>
<keyword evidence="5 18" id="KW-0479">Metal-binding</keyword>
<dbReference type="SUPFAM" id="SSF64153">
    <property type="entry name" value="YjeF N-terminal domain-like"/>
    <property type="match status" value="1"/>
</dbReference>
<dbReference type="HAMAP" id="MF_01965">
    <property type="entry name" value="NADHX_dehydratase"/>
    <property type="match status" value="1"/>
</dbReference>
<dbReference type="NCBIfam" id="TIGR00196">
    <property type="entry name" value="yjeF_cterm"/>
    <property type="match status" value="1"/>
</dbReference>
<dbReference type="InterPro" id="IPR036652">
    <property type="entry name" value="YjeF_N_dom_sf"/>
</dbReference>
<keyword evidence="8 17" id="KW-0521">NADP</keyword>
<evidence type="ECO:0000256" key="8">
    <source>
        <dbReference type="ARBA" id="ARBA00022857"/>
    </source>
</evidence>
<evidence type="ECO:0000256" key="16">
    <source>
        <dbReference type="ARBA" id="ARBA00049209"/>
    </source>
</evidence>
<evidence type="ECO:0000256" key="18">
    <source>
        <dbReference type="HAMAP-Rule" id="MF_01966"/>
    </source>
</evidence>
<comment type="catalytic activity">
    <reaction evidence="15 17 19">
        <text>(6S)-NADHX + ADP = AMP + phosphate + NADH + H(+)</text>
        <dbReference type="Rhea" id="RHEA:32223"/>
        <dbReference type="ChEBI" id="CHEBI:15378"/>
        <dbReference type="ChEBI" id="CHEBI:43474"/>
        <dbReference type="ChEBI" id="CHEBI:57945"/>
        <dbReference type="ChEBI" id="CHEBI:64074"/>
        <dbReference type="ChEBI" id="CHEBI:456215"/>
        <dbReference type="ChEBI" id="CHEBI:456216"/>
        <dbReference type="EC" id="4.2.1.136"/>
    </reaction>
</comment>
<dbReference type="NCBIfam" id="TIGR00197">
    <property type="entry name" value="yjeF_nterm"/>
    <property type="match status" value="1"/>
</dbReference>
<evidence type="ECO:0000256" key="7">
    <source>
        <dbReference type="ARBA" id="ARBA00022840"/>
    </source>
</evidence>
<evidence type="ECO:0000259" key="20">
    <source>
        <dbReference type="PROSITE" id="PS51383"/>
    </source>
</evidence>
<feature type="binding site" evidence="18">
    <location>
        <begin position="133"/>
        <end position="139"/>
    </location>
    <ligand>
        <name>(6S)-NADPHX</name>
        <dbReference type="ChEBI" id="CHEBI:64076"/>
    </ligand>
</feature>
<evidence type="ECO:0000256" key="6">
    <source>
        <dbReference type="ARBA" id="ARBA00022741"/>
    </source>
</evidence>
<evidence type="ECO:0000256" key="19">
    <source>
        <dbReference type="PIRNR" id="PIRNR017184"/>
    </source>
</evidence>
<dbReference type="InterPro" id="IPR030677">
    <property type="entry name" value="Nnr"/>
</dbReference>
<evidence type="ECO:0000256" key="12">
    <source>
        <dbReference type="ARBA" id="ARBA00023239"/>
    </source>
</evidence>
<comment type="catalytic activity">
    <reaction evidence="2 18 19">
        <text>(6R)-NADPHX = (6S)-NADPHX</text>
        <dbReference type="Rhea" id="RHEA:32227"/>
        <dbReference type="ChEBI" id="CHEBI:64076"/>
        <dbReference type="ChEBI" id="CHEBI:64077"/>
        <dbReference type="EC" id="5.1.99.6"/>
    </reaction>
</comment>
<feature type="domain" description="YjeF C-terminal" evidence="20">
    <location>
        <begin position="227"/>
        <end position="495"/>
    </location>
</feature>
<dbReference type="GO" id="GO:0046872">
    <property type="term" value="F:metal ion binding"/>
    <property type="evidence" value="ECO:0007669"/>
    <property type="project" value="UniProtKB-UniRule"/>
</dbReference>
<feature type="binding site" evidence="17">
    <location>
        <position position="324"/>
    </location>
    <ligand>
        <name>(6S)-NADPHX</name>
        <dbReference type="ChEBI" id="CHEBI:64076"/>
    </ligand>
</feature>
<feature type="binding site" evidence="18">
    <location>
        <position position="165"/>
    </location>
    <ligand>
        <name>K(+)</name>
        <dbReference type="ChEBI" id="CHEBI:29103"/>
    </ligand>
</feature>
<comment type="cofactor">
    <cofactor evidence="17">
        <name>Mg(2+)</name>
        <dbReference type="ChEBI" id="CHEBI:18420"/>
    </cofactor>
</comment>
<comment type="similarity">
    <text evidence="17">Belongs to the NnrD/CARKD family.</text>
</comment>
<feature type="binding site" evidence="17">
    <location>
        <position position="262"/>
    </location>
    <ligand>
        <name>(6S)-NADPHX</name>
        <dbReference type="ChEBI" id="CHEBI:64076"/>
    </ligand>
</feature>
<comment type="similarity">
    <text evidence="3 19">In the N-terminal section; belongs to the NnrE/AIBP family.</text>
</comment>
<keyword evidence="9 18" id="KW-0630">Potassium</keyword>
<feature type="binding site" evidence="18">
    <location>
        <begin position="62"/>
        <end position="66"/>
    </location>
    <ligand>
        <name>(6S)-NADPHX</name>
        <dbReference type="ChEBI" id="CHEBI:64076"/>
    </ligand>
</feature>
<dbReference type="GO" id="GO:0052856">
    <property type="term" value="F:NAD(P)HX epimerase activity"/>
    <property type="evidence" value="ECO:0007669"/>
    <property type="project" value="UniProtKB-UniRule"/>
</dbReference>
<keyword evidence="11 18" id="KW-0413">Isomerase</keyword>
<dbReference type="EC" id="5.1.99.6" evidence="19"/>
<dbReference type="InterPro" id="IPR000631">
    <property type="entry name" value="CARKD"/>
</dbReference>
<comment type="caution">
    <text evidence="18">Lacks conserved residue(s) required for the propagation of feature annotation.</text>
</comment>
<comment type="catalytic activity">
    <reaction evidence="16 17 19">
        <text>(6S)-NADPHX + ADP = AMP + phosphate + NADPH + H(+)</text>
        <dbReference type="Rhea" id="RHEA:32235"/>
        <dbReference type="ChEBI" id="CHEBI:15378"/>
        <dbReference type="ChEBI" id="CHEBI:43474"/>
        <dbReference type="ChEBI" id="CHEBI:57783"/>
        <dbReference type="ChEBI" id="CHEBI:64076"/>
        <dbReference type="ChEBI" id="CHEBI:456215"/>
        <dbReference type="ChEBI" id="CHEBI:456216"/>
        <dbReference type="EC" id="4.2.1.136"/>
    </reaction>
</comment>
<evidence type="ECO:0000259" key="21">
    <source>
        <dbReference type="PROSITE" id="PS51385"/>
    </source>
</evidence>
<evidence type="ECO:0000256" key="4">
    <source>
        <dbReference type="ARBA" id="ARBA00009524"/>
    </source>
</evidence>
<feature type="binding site" evidence="17">
    <location>
        <begin position="407"/>
        <end position="411"/>
    </location>
    <ligand>
        <name>AMP</name>
        <dbReference type="ChEBI" id="CHEBI:456215"/>
    </ligand>
</feature>
<dbReference type="HAMAP" id="MF_01966">
    <property type="entry name" value="NADHX_epimerase"/>
    <property type="match status" value="1"/>
</dbReference>
<comment type="similarity">
    <text evidence="18">Belongs to the NnrE/AIBP family.</text>
</comment>
<dbReference type="SUPFAM" id="SSF53613">
    <property type="entry name" value="Ribokinase-like"/>
    <property type="match status" value="1"/>
</dbReference>
<evidence type="ECO:0000256" key="3">
    <source>
        <dbReference type="ARBA" id="ARBA00006001"/>
    </source>
</evidence>
<comment type="caution">
    <text evidence="22">The sequence shown here is derived from an EMBL/GenBank/DDBJ whole genome shotgun (WGS) entry which is preliminary data.</text>
</comment>
<dbReference type="PROSITE" id="PS01049">
    <property type="entry name" value="YJEF_C_1"/>
    <property type="match status" value="1"/>
</dbReference>
<dbReference type="FunFam" id="3.40.50.10260:FF:000003">
    <property type="entry name" value="Multifunctional fusion protein"/>
    <property type="match status" value="1"/>
</dbReference>
<comment type="function">
    <text evidence="18">Catalyzes the epimerization of the S- and R-forms of NAD(P)HX, a damaged form of NAD(P)H that is a result of enzymatic or heat-dependent hydration. This is a prerequisite for the S-specific NAD(P)H-hydrate dehydratase to allow the repair of both epimers of NAD(P)HX.</text>
</comment>
<dbReference type="InterPro" id="IPR004443">
    <property type="entry name" value="YjeF_N_dom"/>
</dbReference>
<dbReference type="GO" id="GO:0052855">
    <property type="term" value="F:ADP-dependent NAD(P)H-hydrate dehydratase activity"/>
    <property type="evidence" value="ECO:0007669"/>
    <property type="project" value="UniProtKB-UniRule"/>
</dbReference>
<dbReference type="RefSeq" id="WP_126572356.1">
    <property type="nucleotide sequence ID" value="NZ_RXZH01000001.1"/>
</dbReference>
<dbReference type="GO" id="GO:0005524">
    <property type="term" value="F:ATP binding"/>
    <property type="evidence" value="ECO:0007669"/>
    <property type="project" value="UniProtKB-UniRule"/>
</dbReference>
<keyword evidence="23" id="KW-1185">Reference proteome</keyword>
<feature type="binding site" evidence="17">
    <location>
        <position position="370"/>
    </location>
    <ligand>
        <name>(6S)-NADPHX</name>
        <dbReference type="ChEBI" id="CHEBI:64076"/>
    </ligand>
</feature>
<dbReference type="InterPro" id="IPR017953">
    <property type="entry name" value="Carbohydrate_kinase_pred_CS"/>
</dbReference>
<dbReference type="PANTHER" id="PTHR12592:SF0">
    <property type="entry name" value="ATP-DEPENDENT (S)-NAD(P)H-HYDRATE DEHYDRATASE"/>
    <property type="match status" value="1"/>
</dbReference>
<evidence type="ECO:0000313" key="22">
    <source>
        <dbReference type="EMBL" id="RTZ17604.1"/>
    </source>
</evidence>
<comment type="cofactor">
    <cofactor evidence="18 19">
        <name>K(+)</name>
        <dbReference type="ChEBI" id="CHEBI:29103"/>
    </cofactor>
    <text evidence="18 19">Binds 1 potassium ion per subunit.</text>
</comment>
<gene>
    <name evidence="17" type="primary">nnrD</name>
    <name evidence="18" type="synonym">nnrE</name>
    <name evidence="22" type="ORF">EJ063_02120</name>
</gene>
<protein>
    <recommendedName>
        <fullName evidence="19">Bifunctional NAD(P)H-hydrate repair enzyme</fullName>
    </recommendedName>
    <alternativeName>
        <fullName evidence="19">Nicotinamide nucleotide repair protein</fullName>
    </alternativeName>
    <domain>
        <recommendedName>
            <fullName evidence="19">ADP-dependent (S)-NAD(P)H-hydrate dehydratase</fullName>
            <ecNumber evidence="19">4.2.1.136</ecNumber>
        </recommendedName>
        <alternativeName>
            <fullName evidence="19">ADP-dependent NAD(P)HX dehydratase</fullName>
        </alternativeName>
    </domain>
    <domain>
        <recommendedName>
            <fullName evidence="19">NAD(P)H-hydrate epimerase</fullName>
            <ecNumber evidence="19">5.1.99.6</ecNumber>
        </recommendedName>
    </domain>
</protein>
<evidence type="ECO:0000256" key="2">
    <source>
        <dbReference type="ARBA" id="ARBA00000909"/>
    </source>
</evidence>
<dbReference type="Gene3D" id="3.40.1190.20">
    <property type="match status" value="1"/>
</dbReference>
<evidence type="ECO:0000256" key="15">
    <source>
        <dbReference type="ARBA" id="ARBA00048238"/>
    </source>
</evidence>
<dbReference type="Proteomes" id="UP000268973">
    <property type="component" value="Unassembled WGS sequence"/>
</dbReference>
<keyword evidence="12 17" id="KW-0456">Lyase</keyword>
<feature type="binding site" evidence="18">
    <location>
        <position position="63"/>
    </location>
    <ligand>
        <name>K(+)</name>
        <dbReference type="ChEBI" id="CHEBI:29103"/>
    </ligand>
</feature>
<evidence type="ECO:0000256" key="17">
    <source>
        <dbReference type="HAMAP-Rule" id="MF_01965"/>
    </source>
</evidence>
<comment type="catalytic activity">
    <reaction evidence="1 18 19">
        <text>(6R)-NADHX = (6S)-NADHX</text>
        <dbReference type="Rhea" id="RHEA:32215"/>
        <dbReference type="ChEBI" id="CHEBI:64074"/>
        <dbReference type="ChEBI" id="CHEBI:64075"/>
        <dbReference type="EC" id="5.1.99.6"/>
    </reaction>
</comment>
<dbReference type="OrthoDB" id="9806925at2"/>
<evidence type="ECO:0000256" key="1">
    <source>
        <dbReference type="ARBA" id="ARBA00000013"/>
    </source>
</evidence>
<accession>A0A432D115</accession>
<evidence type="ECO:0000313" key="23">
    <source>
        <dbReference type="Proteomes" id="UP000268973"/>
    </source>
</evidence>
<dbReference type="PIRSF" id="PIRSF017184">
    <property type="entry name" value="Nnr"/>
    <property type="match status" value="1"/>
</dbReference>
<evidence type="ECO:0000256" key="11">
    <source>
        <dbReference type="ARBA" id="ARBA00023235"/>
    </source>
</evidence>
<comment type="subunit">
    <text evidence="17">Homotetramer.</text>
</comment>
<dbReference type="GO" id="GO:0046496">
    <property type="term" value="P:nicotinamide nucleotide metabolic process"/>
    <property type="evidence" value="ECO:0007669"/>
    <property type="project" value="UniProtKB-UniRule"/>
</dbReference>
<keyword evidence="13" id="KW-0511">Multifunctional enzyme</keyword>
<dbReference type="PROSITE" id="PS51385">
    <property type="entry name" value="YJEF_N"/>
    <property type="match status" value="1"/>
</dbReference>
<feature type="binding site" evidence="18">
    <location>
        <position position="129"/>
    </location>
    <ligand>
        <name>K(+)</name>
        <dbReference type="ChEBI" id="CHEBI:29103"/>
    </ligand>
</feature>
<evidence type="ECO:0000256" key="10">
    <source>
        <dbReference type="ARBA" id="ARBA00023027"/>
    </source>
</evidence>
<comment type="function">
    <text evidence="17">Catalyzes the dehydration of the S-form of NAD(P)HX at the expense of ADP, which is converted to AMP. Together with NAD(P)HX epimerase, which catalyzes the epimerization of the S- and R-forms, the enzyme allows the repair of both epimers of NAD(P)HX, a damaged form of NAD(P)H that is a result of enzymatic or heat-dependent hydration.</text>
</comment>
<keyword evidence="7 17" id="KW-0067">ATP-binding</keyword>
<dbReference type="PROSITE" id="PS01050">
    <property type="entry name" value="YJEF_C_2"/>
    <property type="match status" value="1"/>
</dbReference>
<dbReference type="Gene3D" id="3.40.50.10260">
    <property type="entry name" value="YjeF N-terminal domain"/>
    <property type="match status" value="1"/>
</dbReference>
<name>A0A432D115_9VIBR</name>
<reference evidence="22 23" key="1">
    <citation type="submission" date="2018-12" db="EMBL/GenBank/DDBJ databases">
        <title>Vibrio sp. isolated from China Sea.</title>
        <authorList>
            <person name="Li Y."/>
        </authorList>
    </citation>
    <scope>NUCLEOTIDE SEQUENCE [LARGE SCALE GENOMIC DNA]</scope>
    <source>
        <strain evidence="22 23">BEI207</strain>
    </source>
</reference>
<feature type="binding site" evidence="18">
    <location>
        <position position="162"/>
    </location>
    <ligand>
        <name>(6S)-NADPHX</name>
        <dbReference type="ChEBI" id="CHEBI:64076"/>
    </ligand>
</feature>
<evidence type="ECO:0000256" key="13">
    <source>
        <dbReference type="ARBA" id="ARBA00023268"/>
    </source>
</evidence>
<comment type="function">
    <text evidence="14 19">Bifunctional enzyme that catalyzes the epimerization of the S- and R-forms of NAD(P)HX and the dehydration of the S-form of NAD(P)HX at the expense of ADP, which is converted to AMP. This allows the repair of both epimers of NAD(P)HX, a damaged form of NAD(P)H that is a result of enzymatic or heat-dependent hydration.</text>
</comment>
<proteinExistence type="inferred from homology"/>
<dbReference type="AlphaFoldDB" id="A0A432D115"/>
<feature type="binding site" evidence="17">
    <location>
        <position position="436"/>
    </location>
    <ligand>
        <name>(6S)-NADPHX</name>
        <dbReference type="ChEBI" id="CHEBI:64076"/>
    </ligand>
</feature>
<feature type="domain" description="YjeF N-terminal" evidence="21">
    <location>
        <begin position="14"/>
        <end position="219"/>
    </location>
</feature>
<dbReference type="PANTHER" id="PTHR12592">
    <property type="entry name" value="ATP-DEPENDENT (S)-NAD(P)H-HYDRATE DEHYDRATASE FAMILY MEMBER"/>
    <property type="match status" value="1"/>
</dbReference>
<evidence type="ECO:0000256" key="14">
    <source>
        <dbReference type="ARBA" id="ARBA00025153"/>
    </source>
</evidence>
<dbReference type="PROSITE" id="PS51383">
    <property type="entry name" value="YJEF_C_3"/>
    <property type="match status" value="1"/>
</dbReference>
<dbReference type="EMBL" id="RXZH01000001">
    <property type="protein sequence ID" value="RTZ17604.1"/>
    <property type="molecule type" value="Genomic_DNA"/>
</dbReference>
<evidence type="ECO:0000256" key="5">
    <source>
        <dbReference type="ARBA" id="ARBA00022723"/>
    </source>
</evidence>
<comment type="similarity">
    <text evidence="4 19">In the C-terminal section; belongs to the NnrD/CARKD family.</text>
</comment>
<evidence type="ECO:0000256" key="9">
    <source>
        <dbReference type="ARBA" id="ARBA00022958"/>
    </source>
</evidence>
<organism evidence="22 23">
    <name type="scientific">Vibrio aquaticus</name>
    <dbReference type="NCBI Taxonomy" id="2496559"/>
    <lineage>
        <taxon>Bacteria</taxon>
        <taxon>Pseudomonadati</taxon>
        <taxon>Pseudomonadota</taxon>
        <taxon>Gammaproteobacteria</taxon>
        <taxon>Vibrionales</taxon>
        <taxon>Vibrionaceae</taxon>
        <taxon>Vibrio</taxon>
    </lineage>
</organism>
<dbReference type="CDD" id="cd01171">
    <property type="entry name" value="YXKO-related"/>
    <property type="match status" value="1"/>
</dbReference>
<dbReference type="EC" id="4.2.1.136" evidence="19"/>